<keyword evidence="4" id="KW-1185">Reference proteome</keyword>
<organism evidence="3 4">
    <name type="scientific">Actinomadura fibrosa</name>
    <dbReference type="NCBI Taxonomy" id="111802"/>
    <lineage>
        <taxon>Bacteria</taxon>
        <taxon>Bacillati</taxon>
        <taxon>Actinomycetota</taxon>
        <taxon>Actinomycetes</taxon>
        <taxon>Streptosporangiales</taxon>
        <taxon>Thermomonosporaceae</taxon>
        <taxon>Actinomadura</taxon>
    </lineage>
</organism>
<protein>
    <submittedName>
        <fullName evidence="3">MCE family protein</fullName>
    </submittedName>
</protein>
<dbReference type="RefSeq" id="WP_131759842.1">
    <property type="nucleotide sequence ID" value="NZ_CAACUY010000092.1"/>
</dbReference>
<evidence type="ECO:0000259" key="1">
    <source>
        <dbReference type="Pfam" id="PF02470"/>
    </source>
</evidence>
<comment type="caution">
    <text evidence="3">The sequence shown here is derived from an EMBL/GenBank/DDBJ whole genome shotgun (WGS) entry which is preliminary data.</text>
</comment>
<dbReference type="InterPro" id="IPR024516">
    <property type="entry name" value="Mce_C"/>
</dbReference>
<dbReference type="Pfam" id="PF11887">
    <property type="entry name" value="Mce4_CUP1"/>
    <property type="match status" value="1"/>
</dbReference>
<dbReference type="PANTHER" id="PTHR33371:SF4">
    <property type="entry name" value="INTERMEMBRANE PHOSPHOLIPID TRANSPORT SYSTEM BINDING PROTEIN MLAD"/>
    <property type="match status" value="1"/>
</dbReference>
<name>A0ABW2XUT6_9ACTN</name>
<evidence type="ECO:0000313" key="4">
    <source>
        <dbReference type="Proteomes" id="UP001597063"/>
    </source>
</evidence>
<dbReference type="InterPro" id="IPR005693">
    <property type="entry name" value="Mce"/>
</dbReference>
<accession>A0ABW2XUT6</accession>
<evidence type="ECO:0000259" key="2">
    <source>
        <dbReference type="Pfam" id="PF11887"/>
    </source>
</evidence>
<feature type="domain" description="Mammalian cell entry C-terminal" evidence="2">
    <location>
        <begin position="118"/>
        <end position="289"/>
    </location>
</feature>
<dbReference type="Proteomes" id="UP001597063">
    <property type="component" value="Unassembled WGS sequence"/>
</dbReference>
<feature type="domain" description="Mce/MlaD" evidence="1">
    <location>
        <begin position="36"/>
        <end position="110"/>
    </location>
</feature>
<dbReference type="NCBIfam" id="TIGR00996">
    <property type="entry name" value="Mtu_fam_mce"/>
    <property type="match status" value="1"/>
</dbReference>
<dbReference type="PANTHER" id="PTHR33371">
    <property type="entry name" value="INTERMEMBRANE PHOSPHOLIPID TRANSPORT SYSTEM BINDING PROTEIN MLAD-RELATED"/>
    <property type="match status" value="1"/>
</dbReference>
<sequence>MTPPLRPLAAAATAAVLAVALGSCSVLGGPFAGTSGYRVTAYFTKAVSFYPGSRVQVMGVNVGRVDSVTPENGQVRVVATVDRGVPLPATATAAIVPLSLIGERTLTFSPAWRPGMPRLPEGAVLRTDRTRVPVEVNEALQSFGKLLDSFDPAKADTVLGNAAGTLDGNGAAFNQAFQQAGRLVNDLAGQDEELLKAARNLNRLAAVVRGREKTLGSLVSGFSQASRMLAEERADIQTLVTSVADLARRGDVLVKLHRETLPGDLARTAQVALLLKGSAESLGGLLRALPGLGFQFVNAYDPERRAITLRVGLDNFARSYLAAALKEPTINANVPCPLPPPYSNCQEGP</sequence>
<reference evidence="4" key="1">
    <citation type="journal article" date="2019" name="Int. J. Syst. Evol. Microbiol.">
        <title>The Global Catalogue of Microorganisms (GCM) 10K type strain sequencing project: providing services to taxonomists for standard genome sequencing and annotation.</title>
        <authorList>
            <consortium name="The Broad Institute Genomics Platform"/>
            <consortium name="The Broad Institute Genome Sequencing Center for Infectious Disease"/>
            <person name="Wu L."/>
            <person name="Ma J."/>
        </authorList>
    </citation>
    <scope>NUCLEOTIDE SEQUENCE [LARGE SCALE GENOMIC DNA]</scope>
    <source>
        <strain evidence="4">JCM 9371</strain>
    </source>
</reference>
<dbReference type="InterPro" id="IPR003399">
    <property type="entry name" value="Mce/MlaD"/>
</dbReference>
<dbReference type="Pfam" id="PF02470">
    <property type="entry name" value="MlaD"/>
    <property type="match status" value="1"/>
</dbReference>
<dbReference type="EMBL" id="JBHTGP010000017">
    <property type="protein sequence ID" value="MFD0689515.1"/>
    <property type="molecule type" value="Genomic_DNA"/>
</dbReference>
<evidence type="ECO:0000313" key="3">
    <source>
        <dbReference type="EMBL" id="MFD0689515.1"/>
    </source>
</evidence>
<dbReference type="InterPro" id="IPR052336">
    <property type="entry name" value="MlaD_Phospholipid_Transporter"/>
</dbReference>
<proteinExistence type="predicted"/>
<gene>
    <name evidence="3" type="ORF">ACFQZM_33860</name>
</gene>
<dbReference type="PROSITE" id="PS51257">
    <property type="entry name" value="PROKAR_LIPOPROTEIN"/>
    <property type="match status" value="1"/>
</dbReference>